<organism evidence="2 3">
    <name type="scientific">Ralstonia edaphi</name>
    <dbReference type="NCBI Taxonomy" id="3058599"/>
    <lineage>
        <taxon>Bacteria</taxon>
        <taxon>Pseudomonadati</taxon>
        <taxon>Pseudomonadota</taxon>
        <taxon>Betaproteobacteria</taxon>
        <taxon>Burkholderiales</taxon>
        <taxon>Burkholderiaceae</taxon>
        <taxon>Ralstonia</taxon>
    </lineage>
</organism>
<dbReference type="RefSeq" id="WP_316901107.1">
    <property type="nucleotide sequence ID" value="NZ_CATWHI010000004.1"/>
</dbReference>
<reference evidence="2 3" key="1">
    <citation type="submission" date="2023-07" db="EMBL/GenBank/DDBJ databases">
        <authorList>
            <person name="Peeters C."/>
        </authorList>
    </citation>
    <scope>NUCLEOTIDE SEQUENCE [LARGE SCALE GENOMIC DNA]</scope>
    <source>
        <strain evidence="2 3">R-16034</strain>
    </source>
</reference>
<dbReference type="InterPro" id="IPR025484">
    <property type="entry name" value="DUF4376"/>
</dbReference>
<feature type="domain" description="DUF4376" evidence="1">
    <location>
        <begin position="75"/>
        <end position="188"/>
    </location>
</feature>
<protein>
    <recommendedName>
        <fullName evidence="1">DUF4376 domain-containing protein</fullName>
    </recommendedName>
</protein>
<keyword evidence="3" id="KW-1185">Reference proteome</keyword>
<evidence type="ECO:0000313" key="3">
    <source>
        <dbReference type="Proteomes" id="UP001189225"/>
    </source>
</evidence>
<name>A0AB72X406_9RALS</name>
<accession>A0AB72X406</accession>
<evidence type="ECO:0000259" key="1">
    <source>
        <dbReference type="Pfam" id="PF14301"/>
    </source>
</evidence>
<dbReference type="EMBL" id="CATWHI010000004">
    <property type="protein sequence ID" value="CAJ0742439.1"/>
    <property type="molecule type" value="Genomic_DNA"/>
</dbReference>
<dbReference type="Pfam" id="PF14301">
    <property type="entry name" value="DUF4376"/>
    <property type="match status" value="1"/>
</dbReference>
<gene>
    <name evidence="2" type="ORF">R16034_03140</name>
</gene>
<evidence type="ECO:0000313" key="2">
    <source>
        <dbReference type="EMBL" id="CAJ0742439.1"/>
    </source>
</evidence>
<comment type="caution">
    <text evidence="2">The sequence shown here is derived from an EMBL/GenBank/DDBJ whole genome shotgun (WGS) entry which is preliminary data.</text>
</comment>
<dbReference type="Proteomes" id="UP001189225">
    <property type="component" value="Unassembled WGS sequence"/>
</dbReference>
<sequence length="191" mass="21317">MESIYMEMPLLGLLVNGVYARGDAVPNDRDNPVWREYLEFLKRGGEPLPFDPTMEWTDGRWVENRARKAERFATLKSAQIEKMRIACETALVAGFISSALGSARTYPSQDADQRNFLNAALGAEGQSPSWSTPLWSSDEEGWSLTDHTAAQVQQVNADWLAHRVAAQQKYADLIARINAATSIAEVQAIDW</sequence>
<proteinExistence type="predicted"/>
<dbReference type="AlphaFoldDB" id="A0AB72X406"/>